<feature type="transmembrane region" description="Helical" evidence="8">
    <location>
        <begin position="599"/>
        <end position="623"/>
    </location>
</feature>
<proteinExistence type="predicted"/>
<dbReference type="InterPro" id="IPR017983">
    <property type="entry name" value="GPCR_2_secretin-like_CS"/>
</dbReference>
<dbReference type="PANTHER" id="PTHR12011:SF347">
    <property type="entry name" value="FI21270P1-RELATED"/>
    <property type="match status" value="1"/>
</dbReference>
<feature type="domain" description="GAIN-B" evidence="9">
    <location>
        <begin position="368"/>
        <end position="527"/>
    </location>
</feature>
<dbReference type="PROSITE" id="PS00650">
    <property type="entry name" value="G_PROTEIN_RECEP_F2_2"/>
    <property type="match status" value="1"/>
</dbReference>
<dbReference type="PROSITE" id="PS50221">
    <property type="entry name" value="GAIN_B"/>
    <property type="match status" value="1"/>
</dbReference>
<keyword evidence="5 8" id="KW-0472">Membrane</keyword>
<dbReference type="PROSITE" id="PS50261">
    <property type="entry name" value="G_PROTEIN_RECEP_F2_4"/>
    <property type="match status" value="1"/>
</dbReference>
<dbReference type="Proteomes" id="UP001159405">
    <property type="component" value="Unassembled WGS sequence"/>
</dbReference>
<feature type="transmembrane region" description="Helical" evidence="8">
    <location>
        <begin position="644"/>
        <end position="662"/>
    </location>
</feature>
<dbReference type="Gene3D" id="1.20.1070.10">
    <property type="entry name" value="Rhodopsin 7-helix transmembrane proteins"/>
    <property type="match status" value="1"/>
</dbReference>
<evidence type="ECO:0000313" key="12">
    <source>
        <dbReference type="Proteomes" id="UP001159405"/>
    </source>
</evidence>
<name>A0ABN8QBA6_9CNID</name>
<evidence type="ECO:0000256" key="1">
    <source>
        <dbReference type="ARBA" id="ARBA00004141"/>
    </source>
</evidence>
<reference evidence="11 12" key="1">
    <citation type="submission" date="2022-05" db="EMBL/GenBank/DDBJ databases">
        <authorList>
            <consortium name="Genoscope - CEA"/>
            <person name="William W."/>
        </authorList>
    </citation>
    <scope>NUCLEOTIDE SEQUENCE [LARGE SCALE GENOMIC DNA]</scope>
</reference>
<evidence type="ECO:0000256" key="2">
    <source>
        <dbReference type="ARBA" id="ARBA00022692"/>
    </source>
</evidence>
<dbReference type="Pfam" id="PF00002">
    <property type="entry name" value="7tm_2"/>
    <property type="match status" value="1"/>
</dbReference>
<evidence type="ECO:0000256" key="4">
    <source>
        <dbReference type="ARBA" id="ARBA00022989"/>
    </source>
</evidence>
<feature type="transmembrane region" description="Helical" evidence="8">
    <location>
        <begin position="575"/>
        <end position="593"/>
    </location>
</feature>
<evidence type="ECO:0000256" key="8">
    <source>
        <dbReference type="SAM" id="Phobius"/>
    </source>
</evidence>
<keyword evidence="12" id="KW-1185">Reference proteome</keyword>
<keyword evidence="4 8" id="KW-1133">Transmembrane helix</keyword>
<evidence type="ECO:0000256" key="5">
    <source>
        <dbReference type="ARBA" id="ARBA00023136"/>
    </source>
</evidence>
<feature type="transmembrane region" description="Helical" evidence="8">
    <location>
        <begin position="542"/>
        <end position="563"/>
    </location>
</feature>
<evidence type="ECO:0000313" key="11">
    <source>
        <dbReference type="EMBL" id="CAH3161130.1"/>
    </source>
</evidence>
<organism evidence="11 12">
    <name type="scientific">Porites lobata</name>
    <dbReference type="NCBI Taxonomy" id="104759"/>
    <lineage>
        <taxon>Eukaryota</taxon>
        <taxon>Metazoa</taxon>
        <taxon>Cnidaria</taxon>
        <taxon>Anthozoa</taxon>
        <taxon>Hexacorallia</taxon>
        <taxon>Scleractinia</taxon>
        <taxon>Fungiina</taxon>
        <taxon>Poritidae</taxon>
        <taxon>Porites</taxon>
    </lineage>
</organism>
<feature type="transmembrane region" description="Helical" evidence="8">
    <location>
        <begin position="682"/>
        <end position="706"/>
    </location>
</feature>
<evidence type="ECO:0000259" key="9">
    <source>
        <dbReference type="PROSITE" id="PS50221"/>
    </source>
</evidence>
<feature type="transmembrane region" description="Helical" evidence="8">
    <location>
        <begin position="726"/>
        <end position="749"/>
    </location>
</feature>
<dbReference type="InterPro" id="IPR000203">
    <property type="entry name" value="GPS"/>
</dbReference>
<dbReference type="PRINTS" id="PR00249">
    <property type="entry name" value="GPCRSECRETIN"/>
</dbReference>
<dbReference type="EMBL" id="CALNXK010000119">
    <property type="protein sequence ID" value="CAH3161130.1"/>
    <property type="molecule type" value="Genomic_DNA"/>
</dbReference>
<gene>
    <name evidence="11" type="ORF">PLOB_00004328</name>
</gene>
<evidence type="ECO:0000256" key="7">
    <source>
        <dbReference type="SAM" id="MobiDB-lite"/>
    </source>
</evidence>
<evidence type="ECO:0000259" key="10">
    <source>
        <dbReference type="PROSITE" id="PS50261"/>
    </source>
</evidence>
<dbReference type="InterPro" id="IPR017981">
    <property type="entry name" value="GPCR_2-like_7TM"/>
</dbReference>
<protein>
    <submittedName>
        <fullName evidence="11">Uncharacterized protein</fullName>
    </submittedName>
</protein>
<keyword evidence="2 8" id="KW-0812">Transmembrane</keyword>
<comment type="caution">
    <text evidence="11">The sequence shown here is derived from an EMBL/GenBank/DDBJ whole genome shotgun (WGS) entry which is preliminary data.</text>
</comment>
<accession>A0ABN8QBA6</accession>
<evidence type="ECO:0000256" key="6">
    <source>
        <dbReference type="ARBA" id="ARBA00023157"/>
    </source>
</evidence>
<feature type="region of interest" description="Disordered" evidence="7">
    <location>
        <begin position="795"/>
        <end position="818"/>
    </location>
</feature>
<comment type="subcellular location">
    <subcellularLocation>
        <location evidence="1">Membrane</location>
        <topology evidence="1">Multi-pass membrane protein</topology>
    </subcellularLocation>
</comment>
<dbReference type="InterPro" id="IPR057244">
    <property type="entry name" value="GAIN_B"/>
</dbReference>
<dbReference type="InterPro" id="IPR046338">
    <property type="entry name" value="GAIN_dom_sf"/>
</dbReference>
<feature type="compositionally biased region" description="Basic and acidic residues" evidence="7">
    <location>
        <begin position="800"/>
        <end position="818"/>
    </location>
</feature>
<dbReference type="Pfam" id="PF01825">
    <property type="entry name" value="GPS"/>
    <property type="match status" value="1"/>
</dbReference>
<dbReference type="PANTHER" id="PTHR12011">
    <property type="entry name" value="ADHESION G-PROTEIN COUPLED RECEPTOR"/>
    <property type="match status" value="1"/>
</dbReference>
<dbReference type="Gene3D" id="2.60.220.50">
    <property type="match status" value="1"/>
</dbReference>
<feature type="domain" description="G-protein coupled receptors family 2 profile 2" evidence="10">
    <location>
        <begin position="540"/>
        <end position="778"/>
    </location>
</feature>
<sequence length="848" mass="93686">MGPYHEWQCQWSSNYLEISPSNAWLVLYRNCTQVANDPSPYLCMNSSQKGNTHNKERAVNPTRAQNTDCQPKKVTCTEKTNLLTNGNVTFWNCTDGLIHIYMTCLKSVTELADAASRNCCEFHVQTPNYRSTKRPASCDLIYIGNSAPAWDCKLESAKLRIFTKKDGTFTNCSYTDGYKNLNDRCTATLGAYGTNTSGRHSTTKLGHHRTATLGSHSSVNTDSQMYFTLLNFVSTTSGYHLLTPTRSYATPTVKSLISTTIKIRHDVNVSNKPSTPTPFLKTKQPAFTTVAGGIKQPETKNGTPLIKETMKDLGESLNGVIRQFNCTSVSVEEILLDVEQKLPPLIKPLLNSTGIEDESYSDEIFELHAVVTSDLNKTIEVPANSSKQSQASLRLMPGFIDTTHDRLVIVAVVFKFDALCNNTKELTVDSPGTKRSALKAPIVSFTAITNRGSLKMLQNNATITFRTKSQSNSTACRFLDTSSGNTTFWSGSGLTYVHSQDQNSNSTICLTNHFTSFAVLVSYHGQDEAVKFSEGEKKALDLITKIGCGIAIVCLVACIFTFACVRSLSILRYRIHLNLCISLAGSLLIFVAGIEATNIKGVCIAVAVMLHYFFTASFAWMCVEAIHLFTKVVSVFDVQTTRMRYYFALGWGLPAVIVVISLSANYKGYSTSKVCWLEGDSVWAFIVPVIIIVTINIAVLVAVVAVRVSLKGNPLTPNEDKRLTAALKAVVILFPLLGLCWVFGLVGVVARNKPFLYAFVILSTFQGVFILLFHCIGNTEVRSSLKKLQERHSLSSSIKNEQKNKSKDYKMKRMHKDNITSDSEKKGLLAKLSVARCNRKQRNDPTAV</sequence>
<evidence type="ECO:0000256" key="3">
    <source>
        <dbReference type="ARBA" id="ARBA00022729"/>
    </source>
</evidence>
<keyword evidence="6" id="KW-1015">Disulfide bond</keyword>
<feature type="transmembrane region" description="Helical" evidence="8">
    <location>
        <begin position="755"/>
        <end position="777"/>
    </location>
</feature>
<dbReference type="InterPro" id="IPR000832">
    <property type="entry name" value="GPCR_2_secretin-like"/>
</dbReference>
<keyword evidence="3" id="KW-0732">Signal</keyword>